<protein>
    <submittedName>
        <fullName evidence="2">Uncharacterized protein</fullName>
    </submittedName>
</protein>
<evidence type="ECO:0000313" key="2">
    <source>
        <dbReference type="EMBL" id="KZV41523.1"/>
    </source>
</evidence>
<gene>
    <name evidence="2" type="ORF">F511_32772</name>
</gene>
<name>A0A2Z7CAQ3_9LAMI</name>
<keyword evidence="1" id="KW-1133">Transmembrane helix</keyword>
<evidence type="ECO:0000256" key="1">
    <source>
        <dbReference type="SAM" id="Phobius"/>
    </source>
</evidence>
<organism evidence="2 3">
    <name type="scientific">Dorcoceras hygrometricum</name>
    <dbReference type="NCBI Taxonomy" id="472368"/>
    <lineage>
        <taxon>Eukaryota</taxon>
        <taxon>Viridiplantae</taxon>
        <taxon>Streptophyta</taxon>
        <taxon>Embryophyta</taxon>
        <taxon>Tracheophyta</taxon>
        <taxon>Spermatophyta</taxon>
        <taxon>Magnoliopsida</taxon>
        <taxon>eudicotyledons</taxon>
        <taxon>Gunneridae</taxon>
        <taxon>Pentapetalae</taxon>
        <taxon>asterids</taxon>
        <taxon>lamiids</taxon>
        <taxon>Lamiales</taxon>
        <taxon>Gesneriaceae</taxon>
        <taxon>Didymocarpoideae</taxon>
        <taxon>Trichosporeae</taxon>
        <taxon>Loxocarpinae</taxon>
        <taxon>Dorcoceras</taxon>
    </lineage>
</organism>
<keyword evidence="1" id="KW-0472">Membrane</keyword>
<keyword evidence="1" id="KW-0812">Transmembrane</keyword>
<keyword evidence="3" id="KW-1185">Reference proteome</keyword>
<dbReference type="EMBL" id="KQ999432">
    <property type="protein sequence ID" value="KZV41523.1"/>
    <property type="molecule type" value="Genomic_DNA"/>
</dbReference>
<evidence type="ECO:0000313" key="3">
    <source>
        <dbReference type="Proteomes" id="UP000250235"/>
    </source>
</evidence>
<reference evidence="2 3" key="1">
    <citation type="journal article" date="2015" name="Proc. Natl. Acad. Sci. U.S.A.">
        <title>The resurrection genome of Boea hygrometrica: A blueprint for survival of dehydration.</title>
        <authorList>
            <person name="Xiao L."/>
            <person name="Yang G."/>
            <person name="Zhang L."/>
            <person name="Yang X."/>
            <person name="Zhao S."/>
            <person name="Ji Z."/>
            <person name="Zhou Q."/>
            <person name="Hu M."/>
            <person name="Wang Y."/>
            <person name="Chen M."/>
            <person name="Xu Y."/>
            <person name="Jin H."/>
            <person name="Xiao X."/>
            <person name="Hu G."/>
            <person name="Bao F."/>
            <person name="Hu Y."/>
            <person name="Wan P."/>
            <person name="Li L."/>
            <person name="Deng X."/>
            <person name="Kuang T."/>
            <person name="Xiang C."/>
            <person name="Zhu J.K."/>
            <person name="Oliver M.J."/>
            <person name="He Y."/>
        </authorList>
    </citation>
    <scope>NUCLEOTIDE SEQUENCE [LARGE SCALE GENOMIC DNA]</scope>
    <source>
        <strain evidence="3">cv. XS01</strain>
    </source>
</reference>
<feature type="transmembrane region" description="Helical" evidence="1">
    <location>
        <begin position="27"/>
        <end position="52"/>
    </location>
</feature>
<dbReference type="Proteomes" id="UP000250235">
    <property type="component" value="Unassembled WGS sequence"/>
</dbReference>
<proteinExistence type="predicted"/>
<dbReference type="AlphaFoldDB" id="A0A2Z7CAQ3"/>
<sequence length="87" mass="9526">MRYNTSGSCTLNRAPETDLLSADIADVIVPLALQLVLIVPAGLTYLSSWFIFSLAIITAAGQICPPPDYEQLTQLWTYSLLIQLPSK</sequence>
<accession>A0A2Z7CAQ3</accession>